<name>A0A975BRR4_9BACT</name>
<dbReference type="AlphaFoldDB" id="A0A975BRR4"/>
<evidence type="ECO:0000256" key="3">
    <source>
        <dbReference type="HAMAP-Rule" id="MF_01440"/>
    </source>
</evidence>
<keyword evidence="1 3" id="KW-0145">Chemotaxis</keyword>
<accession>A0A975BRR4</accession>
<dbReference type="InterPro" id="IPR005659">
    <property type="entry name" value="Chemorcpt_Glu_NH3ase_CheD"/>
</dbReference>
<dbReference type="CDD" id="cd16352">
    <property type="entry name" value="CheD"/>
    <property type="match status" value="1"/>
</dbReference>
<dbReference type="HAMAP" id="MF_01440">
    <property type="entry name" value="CheD"/>
    <property type="match status" value="1"/>
</dbReference>
<dbReference type="GO" id="GO:0050568">
    <property type="term" value="F:protein-glutamine glutaminase activity"/>
    <property type="evidence" value="ECO:0007669"/>
    <property type="project" value="UniProtKB-UniRule"/>
</dbReference>
<dbReference type="EC" id="3.5.1.44" evidence="3"/>
<comment type="similarity">
    <text evidence="3">Belongs to the CheD family.</text>
</comment>
<dbReference type="EMBL" id="CP061800">
    <property type="protein sequence ID" value="QTA90380.1"/>
    <property type="molecule type" value="Genomic_DNA"/>
</dbReference>
<proteinExistence type="inferred from homology"/>
<evidence type="ECO:0000256" key="2">
    <source>
        <dbReference type="ARBA" id="ARBA00022801"/>
    </source>
</evidence>
<evidence type="ECO:0000313" key="4">
    <source>
        <dbReference type="EMBL" id="QTA90380.1"/>
    </source>
</evidence>
<dbReference type="Proteomes" id="UP000663722">
    <property type="component" value="Chromosome"/>
</dbReference>
<sequence>MIRFEQKICHSCESRNLFLSDAATPEAVDSCFRRNDKKNLIIEFKEILSNMRIAKKGKQKQIIIDPGEHYVSNEAVTLSTLLGSCVAACLYDPVRCVIGMNHFLLTTRGYDENVPICDTEPGKYGVCAMELLIDNMLNMGAQRENLRAKAFGGGSMFKPFEECSISNFCLGNINGIFIREFLKKSNIKLISEDLGGDRGRIIHFSSDDFAVYVKKIKTIANSGLVQRDRILWKQTTGQ</sequence>
<dbReference type="InterPro" id="IPR011324">
    <property type="entry name" value="Cytotoxic_necrot_fac-like_cat"/>
</dbReference>
<organism evidence="4 5">
    <name type="scientific">Desulfonema magnum</name>
    <dbReference type="NCBI Taxonomy" id="45655"/>
    <lineage>
        <taxon>Bacteria</taxon>
        <taxon>Pseudomonadati</taxon>
        <taxon>Thermodesulfobacteriota</taxon>
        <taxon>Desulfobacteria</taxon>
        <taxon>Desulfobacterales</taxon>
        <taxon>Desulfococcaceae</taxon>
        <taxon>Desulfonema</taxon>
    </lineage>
</organism>
<comment type="function">
    <text evidence="3">Probably deamidates glutamine residues to glutamate on methyl-accepting chemotaxis receptors (MCPs), playing an important role in chemotaxis.</text>
</comment>
<comment type="catalytic activity">
    <reaction evidence="3">
        <text>L-glutaminyl-[protein] + H2O = L-glutamyl-[protein] + NH4(+)</text>
        <dbReference type="Rhea" id="RHEA:16441"/>
        <dbReference type="Rhea" id="RHEA-COMP:10207"/>
        <dbReference type="Rhea" id="RHEA-COMP:10208"/>
        <dbReference type="ChEBI" id="CHEBI:15377"/>
        <dbReference type="ChEBI" id="CHEBI:28938"/>
        <dbReference type="ChEBI" id="CHEBI:29973"/>
        <dbReference type="ChEBI" id="CHEBI:30011"/>
        <dbReference type="EC" id="3.5.1.44"/>
    </reaction>
</comment>
<dbReference type="SUPFAM" id="SSF64438">
    <property type="entry name" value="CNF1/YfiH-like putative cysteine hydrolases"/>
    <property type="match status" value="1"/>
</dbReference>
<dbReference type="GO" id="GO:0006935">
    <property type="term" value="P:chemotaxis"/>
    <property type="evidence" value="ECO:0007669"/>
    <property type="project" value="UniProtKB-UniRule"/>
</dbReference>
<dbReference type="PANTHER" id="PTHR35147">
    <property type="entry name" value="CHEMORECEPTOR GLUTAMINE DEAMIDASE CHED-RELATED"/>
    <property type="match status" value="1"/>
</dbReference>
<keyword evidence="2 3" id="KW-0378">Hydrolase</keyword>
<dbReference type="KEGG" id="dmm:dnm_064410"/>
<dbReference type="Gene3D" id="3.30.1330.200">
    <property type="match status" value="1"/>
</dbReference>
<dbReference type="PANTHER" id="PTHR35147:SF3">
    <property type="entry name" value="CHEMORECEPTOR GLUTAMINE DEAMIDASE CHED 1-RELATED"/>
    <property type="match status" value="1"/>
</dbReference>
<evidence type="ECO:0000313" key="5">
    <source>
        <dbReference type="Proteomes" id="UP000663722"/>
    </source>
</evidence>
<keyword evidence="5" id="KW-1185">Reference proteome</keyword>
<gene>
    <name evidence="3" type="primary">cheD</name>
    <name evidence="4" type="ORF">dnm_064410</name>
</gene>
<reference evidence="4" key="1">
    <citation type="journal article" date="2021" name="Microb. Physiol.">
        <title>Proteogenomic Insights into the Physiology of Marine, Sulfate-Reducing, Filamentous Desulfonema limicola and Desulfonema magnum.</title>
        <authorList>
            <person name="Schnaars V."/>
            <person name="Wohlbrand L."/>
            <person name="Scheve S."/>
            <person name="Hinrichs C."/>
            <person name="Reinhardt R."/>
            <person name="Rabus R."/>
        </authorList>
    </citation>
    <scope>NUCLEOTIDE SEQUENCE</scope>
    <source>
        <strain evidence="4">4be13</strain>
    </source>
</reference>
<evidence type="ECO:0000256" key="1">
    <source>
        <dbReference type="ARBA" id="ARBA00022500"/>
    </source>
</evidence>
<dbReference type="Pfam" id="PF03975">
    <property type="entry name" value="CheD"/>
    <property type="match status" value="1"/>
</dbReference>
<dbReference type="InterPro" id="IPR038592">
    <property type="entry name" value="CheD-like_sf"/>
</dbReference>
<protein>
    <recommendedName>
        <fullName evidence="3">Probable chemoreceptor glutamine deamidase CheD</fullName>
        <ecNumber evidence="3">3.5.1.44</ecNumber>
    </recommendedName>
</protein>